<dbReference type="GO" id="GO:0043565">
    <property type="term" value="F:sequence-specific DNA binding"/>
    <property type="evidence" value="ECO:0007669"/>
    <property type="project" value="InterPro"/>
</dbReference>
<reference evidence="7" key="5">
    <citation type="submission" date="2021-07" db="EMBL/GenBank/DDBJ databases">
        <authorList>
            <person name="Wevar Oller A.L."/>
            <person name="Talano M.A."/>
            <person name="Torres Tejerizo G.A."/>
            <person name="Agostini E."/>
        </authorList>
    </citation>
    <scope>NUCLEOTIDE SEQUENCE</scope>
    <source>
        <strain evidence="7">AW4</strain>
    </source>
</reference>
<comment type="caution">
    <text evidence="5">The sequence shown here is derived from an EMBL/GenBank/DDBJ whole genome shotgun (WGS) entry which is preliminary data.</text>
</comment>
<dbReference type="EMBL" id="JABWRE010000008">
    <property type="protein sequence ID" value="MBC3441562.1"/>
    <property type="molecule type" value="Genomic_DNA"/>
</dbReference>
<reference evidence="6" key="4">
    <citation type="submission" date="2021-06" db="EMBL/GenBank/DDBJ databases">
        <title>Updating the genus Pseudomonas: Description of 43 new species and partition of the Pseudomonas putida group.</title>
        <authorList>
            <person name="Girard L."/>
            <person name="Lood C."/>
            <person name="Vandamme P."/>
            <person name="Rokni-Zadeh H."/>
            <person name="Van Noort V."/>
            <person name="Hofte M."/>
            <person name="Lavigne R."/>
            <person name="De Mot R."/>
        </authorList>
    </citation>
    <scope>NUCLEOTIDE SEQUENCE</scope>
    <source>
        <strain evidence="6">SWRI10</strain>
    </source>
</reference>
<protein>
    <submittedName>
        <fullName evidence="5">AraC family transcriptional regulator</fullName>
    </submittedName>
</protein>
<dbReference type="GO" id="GO:0003700">
    <property type="term" value="F:DNA-binding transcription factor activity"/>
    <property type="evidence" value="ECO:0007669"/>
    <property type="project" value="InterPro"/>
</dbReference>
<dbReference type="Gene3D" id="1.10.10.60">
    <property type="entry name" value="Homeodomain-like"/>
    <property type="match status" value="2"/>
</dbReference>
<dbReference type="InterPro" id="IPR009057">
    <property type="entry name" value="Homeodomain-like_sf"/>
</dbReference>
<keyword evidence="3" id="KW-0804">Transcription</keyword>
<dbReference type="InterPro" id="IPR011256">
    <property type="entry name" value="Reg_factor_effector_dom_sf"/>
</dbReference>
<dbReference type="InterPro" id="IPR029442">
    <property type="entry name" value="GyrI-like"/>
</dbReference>
<dbReference type="InterPro" id="IPR050959">
    <property type="entry name" value="MarA-like"/>
</dbReference>
<dbReference type="InterPro" id="IPR010499">
    <property type="entry name" value="AraC_E-bd"/>
</dbReference>
<evidence type="ECO:0000256" key="1">
    <source>
        <dbReference type="ARBA" id="ARBA00023015"/>
    </source>
</evidence>
<dbReference type="EMBL" id="JAHWXS010000009">
    <property type="protein sequence ID" value="MFK5733971.1"/>
    <property type="molecule type" value="Genomic_DNA"/>
</dbReference>
<dbReference type="PANTHER" id="PTHR47504:SF5">
    <property type="entry name" value="RIGHT ORIGIN-BINDING PROTEIN"/>
    <property type="match status" value="1"/>
</dbReference>
<dbReference type="SUPFAM" id="SSF46689">
    <property type="entry name" value="Homeodomain-like"/>
    <property type="match status" value="2"/>
</dbReference>
<dbReference type="Proteomes" id="UP001621534">
    <property type="component" value="Unassembled WGS sequence"/>
</dbReference>
<dbReference type="Pfam" id="PF06445">
    <property type="entry name" value="GyrI-like"/>
    <property type="match status" value="1"/>
</dbReference>
<feature type="domain" description="HTH araC/xylS-type" evidence="4">
    <location>
        <begin position="5"/>
        <end position="103"/>
    </location>
</feature>
<proteinExistence type="predicted"/>
<keyword evidence="2" id="KW-0238">DNA-binding</keyword>
<dbReference type="SMART" id="SM00871">
    <property type="entry name" value="AraC_E_bind"/>
    <property type="match status" value="1"/>
</dbReference>
<evidence type="ECO:0000259" key="4">
    <source>
        <dbReference type="PROSITE" id="PS01124"/>
    </source>
</evidence>
<dbReference type="SUPFAM" id="SSF55136">
    <property type="entry name" value="Probable bacterial effector-binding domain"/>
    <property type="match status" value="1"/>
</dbReference>
<dbReference type="Pfam" id="PF12833">
    <property type="entry name" value="HTH_18"/>
    <property type="match status" value="1"/>
</dbReference>
<dbReference type="AlphaFoldDB" id="A0A923JUW9"/>
<evidence type="ECO:0000313" key="5">
    <source>
        <dbReference type="EMBL" id="MBC3441562.1"/>
    </source>
</evidence>
<evidence type="ECO:0000256" key="3">
    <source>
        <dbReference type="ARBA" id="ARBA00023163"/>
    </source>
</evidence>
<reference evidence="7 8" key="1">
    <citation type="journal article" date="2012" name="Plant Soil">
        <title>Screening of plant growth-promoting traits in arsenic-resistant bacteria isolated from the rhizosphere of soybean plants from Argentinean agricultural soil.</title>
        <authorList>
            <person name="Wevar Oller A.L."/>
            <person name="Talano M.A."/>
            <person name="Agostini E."/>
        </authorList>
    </citation>
    <scope>NUCLEOTIDE SEQUENCE [LARGE SCALE GENOMIC DNA]</scope>
    <source>
        <strain evidence="7 8">AW4</strain>
    </source>
</reference>
<evidence type="ECO:0000313" key="7">
    <source>
        <dbReference type="EMBL" id="MFK5733971.1"/>
    </source>
</evidence>
<dbReference type="SMART" id="SM00342">
    <property type="entry name" value="HTH_ARAC"/>
    <property type="match status" value="1"/>
</dbReference>
<gene>
    <name evidence="6" type="ORF">HU737_011690</name>
    <name evidence="5" type="ORF">HU737_12795</name>
    <name evidence="7" type="ORF">KW869_10565</name>
</gene>
<keyword evidence="8" id="KW-1185">Reference proteome</keyword>
<dbReference type="PANTHER" id="PTHR47504">
    <property type="entry name" value="RIGHT ORIGIN-BINDING PROTEIN"/>
    <property type="match status" value="1"/>
</dbReference>
<dbReference type="Gene3D" id="3.20.80.10">
    <property type="entry name" value="Regulatory factor, effector binding domain"/>
    <property type="match status" value="1"/>
</dbReference>
<dbReference type="RefSeq" id="WP_186555129.1">
    <property type="nucleotide sequence ID" value="NZ_JABWRE020000001.1"/>
</dbReference>
<evidence type="ECO:0000313" key="6">
    <source>
        <dbReference type="EMBL" id="MBV4536647.1"/>
    </source>
</evidence>
<dbReference type="PRINTS" id="PR00032">
    <property type="entry name" value="HTHARAC"/>
</dbReference>
<dbReference type="Proteomes" id="UP000599879">
    <property type="component" value="Unassembled WGS sequence"/>
</dbReference>
<evidence type="ECO:0000313" key="8">
    <source>
        <dbReference type="Proteomes" id="UP001621534"/>
    </source>
</evidence>
<evidence type="ECO:0000256" key="2">
    <source>
        <dbReference type="ARBA" id="ARBA00023125"/>
    </source>
</evidence>
<dbReference type="InterPro" id="IPR020449">
    <property type="entry name" value="Tscrpt_reg_AraC-type_HTH"/>
</dbReference>
<sequence>MRSIENILWFIESELQSELDLGRVAQRFDLSPFALSRYFSLTTGWPVMRYIRARRLSDAALALRNGQPDILQVALTAGYGSHEAFTRAFCEQFGVTPKQVREQPDNDLSLVEPLRMKQLKLIELPEPRFERRGEWVIAGVGGRFTFDKNEGIVGLWQAFDPYMDQVPGQVGRWCYGLCCNPGEDGSFEYIAGIEVSRIDGLPASFRSFKVAPQDYAVFRHQGHISMIHQTMFTIFNQWLPASDYRFADAPEFEAYSPDFDPGRETGYVEVWIPIARR</sequence>
<organism evidence="5">
    <name type="scientific">Pseudomonas urmiensis</name>
    <dbReference type="NCBI Taxonomy" id="2745493"/>
    <lineage>
        <taxon>Bacteria</taxon>
        <taxon>Pseudomonadati</taxon>
        <taxon>Pseudomonadota</taxon>
        <taxon>Gammaproteobacteria</taxon>
        <taxon>Pseudomonadales</taxon>
        <taxon>Pseudomonadaceae</taxon>
        <taxon>Pseudomonas</taxon>
    </lineage>
</organism>
<name>A0A923JUW9_9PSED</name>
<accession>A0A923JUW9</accession>
<dbReference type="EMBL" id="JABWRE020000001">
    <property type="protein sequence ID" value="MBV4536647.1"/>
    <property type="molecule type" value="Genomic_DNA"/>
</dbReference>
<reference evidence="5" key="3">
    <citation type="submission" date="2020-07" db="EMBL/GenBank/DDBJ databases">
        <authorList>
            <person name="Lood C."/>
            <person name="Girard L."/>
        </authorList>
    </citation>
    <scope>NUCLEOTIDE SEQUENCE</scope>
    <source>
        <strain evidence="5">SWRI10</strain>
    </source>
</reference>
<dbReference type="InterPro" id="IPR018060">
    <property type="entry name" value="HTH_AraC"/>
</dbReference>
<reference evidence="5" key="2">
    <citation type="journal article" date="2020" name="Microorganisms">
        <title>Reliable Identification of Environmental Pseudomonas Isolates Using the rpoD Gene.</title>
        <authorList>
            <consortium name="The Broad Institute Genome Sequencing Platform"/>
            <person name="Girard L."/>
            <person name="Lood C."/>
            <person name="Rokni-Zadeh H."/>
            <person name="van Noort V."/>
            <person name="Lavigne R."/>
            <person name="De Mot R."/>
        </authorList>
    </citation>
    <scope>NUCLEOTIDE SEQUENCE</scope>
    <source>
        <strain evidence="5">SWRI10</strain>
    </source>
</reference>
<dbReference type="PROSITE" id="PS01124">
    <property type="entry name" value="HTH_ARAC_FAMILY_2"/>
    <property type="match status" value="1"/>
</dbReference>
<keyword evidence="1" id="KW-0805">Transcription regulation</keyword>